<dbReference type="Gene3D" id="2.70.70.10">
    <property type="entry name" value="Glucose Permease (Domain IIA)"/>
    <property type="match status" value="1"/>
</dbReference>
<evidence type="ECO:0000259" key="13">
    <source>
        <dbReference type="PROSITE" id="PS51093"/>
    </source>
</evidence>
<keyword evidence="6 14" id="KW-0762">Sugar transport</keyword>
<evidence type="ECO:0000256" key="7">
    <source>
        <dbReference type="ARBA" id="ARBA00022679"/>
    </source>
</evidence>
<evidence type="ECO:0000256" key="9">
    <source>
        <dbReference type="ARBA" id="ARBA00022847"/>
    </source>
</evidence>
<dbReference type="GO" id="GO:0009401">
    <property type="term" value="P:phosphoenolpyruvate-dependent sugar phosphotransferase system"/>
    <property type="evidence" value="ECO:0007669"/>
    <property type="project" value="InterPro"/>
</dbReference>
<evidence type="ECO:0000256" key="1">
    <source>
        <dbReference type="ARBA" id="ARBA00004651"/>
    </source>
</evidence>
<keyword evidence="9" id="KW-0769">Symport</keyword>
<comment type="similarity">
    <text evidence="2">In the N-terminal section; belongs to the sodium:galactoside symporter (TC 2.A.2) family.</text>
</comment>
<dbReference type="Pfam" id="PF13347">
    <property type="entry name" value="MFS_2"/>
    <property type="match status" value="1"/>
</dbReference>
<dbReference type="Pfam" id="PF00358">
    <property type="entry name" value="PTS_EIIA_1"/>
    <property type="match status" value="1"/>
</dbReference>
<feature type="transmembrane region" description="Helical" evidence="12">
    <location>
        <begin position="293"/>
        <end position="312"/>
    </location>
</feature>
<keyword evidence="11 12" id="KW-0472">Membrane</keyword>
<dbReference type="EMBL" id="VUMX01000004">
    <property type="protein sequence ID" value="MST86498.1"/>
    <property type="molecule type" value="Genomic_DNA"/>
</dbReference>
<dbReference type="InterPro" id="IPR018043">
    <property type="entry name" value="Na/Gal_symport_CS"/>
</dbReference>
<reference evidence="14 15" key="1">
    <citation type="submission" date="2019-08" db="EMBL/GenBank/DDBJ databases">
        <title>In-depth cultivation of the pig gut microbiome towards novel bacterial diversity and tailored functional studies.</title>
        <authorList>
            <person name="Wylensek D."/>
            <person name="Hitch T.C.A."/>
            <person name="Clavel T."/>
        </authorList>
    </citation>
    <scope>NUCLEOTIDE SEQUENCE [LARGE SCALE GENOMIC DNA]</scope>
    <source>
        <strain evidence="14 15">Bifido-178-WT-2B</strain>
    </source>
</reference>
<name>A0A6A8M9W7_9LACO</name>
<dbReference type="GO" id="GO:0015293">
    <property type="term" value="F:symporter activity"/>
    <property type="evidence" value="ECO:0007669"/>
    <property type="project" value="UniProtKB-KW"/>
</dbReference>
<dbReference type="PROSITE" id="PS00872">
    <property type="entry name" value="NA_GALACTOSIDE_SYMP"/>
    <property type="match status" value="1"/>
</dbReference>
<feature type="transmembrane region" description="Helical" evidence="12">
    <location>
        <begin position="345"/>
        <end position="366"/>
    </location>
</feature>
<evidence type="ECO:0000256" key="10">
    <source>
        <dbReference type="ARBA" id="ARBA00022989"/>
    </source>
</evidence>
<dbReference type="InterPro" id="IPR039672">
    <property type="entry name" value="MFS_2"/>
</dbReference>
<dbReference type="SUPFAM" id="SSF51261">
    <property type="entry name" value="Duplicated hybrid motif"/>
    <property type="match status" value="1"/>
</dbReference>
<dbReference type="InterPro" id="IPR001927">
    <property type="entry name" value="Na/Gal_symport"/>
</dbReference>
<keyword evidence="15" id="KW-1185">Reference proteome</keyword>
<dbReference type="InterPro" id="IPR011055">
    <property type="entry name" value="Dup_hybrid_motif"/>
</dbReference>
<dbReference type="InterPro" id="IPR036259">
    <property type="entry name" value="MFS_trans_sf"/>
</dbReference>
<dbReference type="Gene3D" id="1.20.1250.20">
    <property type="entry name" value="MFS general substrate transporter like domains"/>
    <property type="match status" value="1"/>
</dbReference>
<organism evidence="14 15">
    <name type="scientific">Lactobacillus porci</name>
    <dbReference type="NCBI Taxonomy" id="2012477"/>
    <lineage>
        <taxon>Bacteria</taxon>
        <taxon>Bacillati</taxon>
        <taxon>Bacillota</taxon>
        <taxon>Bacilli</taxon>
        <taxon>Lactobacillales</taxon>
        <taxon>Lactobacillaceae</taxon>
        <taxon>Lactobacillus</taxon>
    </lineage>
</organism>
<feature type="transmembrane region" description="Helical" evidence="12">
    <location>
        <begin position="319"/>
        <end position="339"/>
    </location>
</feature>
<feature type="transmembrane region" description="Helical" evidence="12">
    <location>
        <begin position="54"/>
        <end position="72"/>
    </location>
</feature>
<evidence type="ECO:0000256" key="12">
    <source>
        <dbReference type="SAM" id="Phobius"/>
    </source>
</evidence>
<evidence type="ECO:0000313" key="15">
    <source>
        <dbReference type="Proteomes" id="UP000438120"/>
    </source>
</evidence>
<feature type="transmembrane region" description="Helical" evidence="12">
    <location>
        <begin position="202"/>
        <end position="224"/>
    </location>
</feature>
<evidence type="ECO:0000313" key="14">
    <source>
        <dbReference type="EMBL" id="MST86498.1"/>
    </source>
</evidence>
<feature type="domain" description="PTS EIIA type-1" evidence="13">
    <location>
        <begin position="501"/>
        <end position="604"/>
    </location>
</feature>
<comment type="caution">
    <text evidence="14">The sequence shown here is derived from an EMBL/GenBank/DDBJ whole genome shotgun (WGS) entry which is preliminary data.</text>
</comment>
<dbReference type="PANTHER" id="PTHR11328:SF36">
    <property type="entry name" value="MELIBIOSE PERMEASE"/>
    <property type="match status" value="1"/>
</dbReference>
<dbReference type="AlphaFoldDB" id="A0A6A8M9W7"/>
<keyword evidence="7" id="KW-0808">Transferase</keyword>
<evidence type="ECO:0000256" key="4">
    <source>
        <dbReference type="ARBA" id="ARBA00022475"/>
    </source>
</evidence>
<proteinExistence type="inferred from homology"/>
<evidence type="ECO:0000256" key="3">
    <source>
        <dbReference type="ARBA" id="ARBA00022448"/>
    </source>
</evidence>
<keyword evidence="5" id="KW-0597">Phosphoprotein</keyword>
<dbReference type="PROSITE" id="PS51093">
    <property type="entry name" value="PTS_EIIA_TYPE_1"/>
    <property type="match status" value="1"/>
</dbReference>
<feature type="transmembrane region" description="Helical" evidence="12">
    <location>
        <begin position="21"/>
        <end position="42"/>
    </location>
</feature>
<accession>A0A6A8M9W7</accession>
<evidence type="ECO:0000256" key="5">
    <source>
        <dbReference type="ARBA" id="ARBA00022553"/>
    </source>
</evidence>
<keyword evidence="3" id="KW-0813">Transport</keyword>
<feature type="transmembrane region" description="Helical" evidence="12">
    <location>
        <begin position="161"/>
        <end position="190"/>
    </location>
</feature>
<comment type="subcellular location">
    <subcellularLocation>
        <location evidence="1">Cell membrane</location>
        <topology evidence="1">Multi-pass membrane protein</topology>
    </subcellularLocation>
</comment>
<dbReference type="NCBIfam" id="TIGR00792">
    <property type="entry name" value="gph"/>
    <property type="match status" value="1"/>
</dbReference>
<feature type="transmembrane region" description="Helical" evidence="12">
    <location>
        <begin position="120"/>
        <end position="140"/>
    </location>
</feature>
<dbReference type="Proteomes" id="UP000438120">
    <property type="component" value="Unassembled WGS sequence"/>
</dbReference>
<dbReference type="GO" id="GO:0005886">
    <property type="term" value="C:plasma membrane"/>
    <property type="evidence" value="ECO:0007669"/>
    <property type="project" value="UniProtKB-SubCell"/>
</dbReference>
<keyword evidence="4" id="KW-1003">Cell membrane</keyword>
<keyword evidence="8 12" id="KW-0812">Transmembrane</keyword>
<dbReference type="CDD" id="cd17332">
    <property type="entry name" value="MFS_MelB_like"/>
    <property type="match status" value="1"/>
</dbReference>
<dbReference type="PANTHER" id="PTHR11328">
    <property type="entry name" value="MAJOR FACILITATOR SUPERFAMILY DOMAIN-CONTAINING PROTEIN"/>
    <property type="match status" value="1"/>
</dbReference>
<evidence type="ECO:0000256" key="11">
    <source>
        <dbReference type="ARBA" id="ARBA00023136"/>
    </source>
</evidence>
<protein>
    <submittedName>
        <fullName evidence="14">PTS sugar transporter subunit IIA</fullName>
    </submittedName>
</protein>
<gene>
    <name evidence="14" type="ORF">FYJ62_02285</name>
</gene>
<keyword evidence="10 12" id="KW-1133">Transmembrane helix</keyword>
<dbReference type="InterPro" id="IPR001127">
    <property type="entry name" value="PTS_EIIA_1_perm"/>
</dbReference>
<dbReference type="PROSITE" id="PS00371">
    <property type="entry name" value="PTS_EIIA_TYPE_1_HIS"/>
    <property type="match status" value="1"/>
</dbReference>
<evidence type="ECO:0000256" key="6">
    <source>
        <dbReference type="ARBA" id="ARBA00022597"/>
    </source>
</evidence>
<dbReference type="GO" id="GO:0006814">
    <property type="term" value="P:sodium ion transport"/>
    <property type="evidence" value="ECO:0007669"/>
    <property type="project" value="InterPro"/>
</dbReference>
<feature type="transmembrane region" description="Helical" evidence="12">
    <location>
        <begin position="432"/>
        <end position="449"/>
    </location>
</feature>
<sequence length="631" mass="69470">MNRNVKSKGLMSRFSFAMGNLGHAAFYGLLSNYFIIFVTSGLFSGLPNAIANKLIYLITTLIVVVRIAEIAIDPLIGNVVDNTHSKWGKFKPWILAGTVISSVLMIVLFTGIFGLANSNWVLFSILFVIIFITLDIFYSFSDVSYWGMVPALSEDSRERGVYTSLGNFTGTIGWNGLTIIVVPLVTYFTFKATGKHEEGPSGWLAFAVIISLLTIVCMFITAIGTQEKDNLIRRAANKKKTSIKDVLLALAHNDQILWASLGYFLFSLANVITNGVLFYFFKFILDKPESYSLVGVVATIISFCTSPLYPILNKFIPRKWLFTIGQVCMILSYIIFIFFSSNLALLIIAIALLNFSFAQLVTVLTLTDAIEYGQLKNGERNEAVTLAVRPMIDKLTGAFSNGLVSFIAVTCGMTGAATAADMTSASIHTFKSFAFIIPLVLAILALIVFDKKVTLTEKKHAEIVNQLQEKLSVDPTSTGKAGTTEVDAPVTGQLKPLSSLPDSFVPQHGEGFAIKPSEGKIYAPFTGTVRFTFTTKHVLGMESDNGLEALIHIGLGTVNLRGEGFNSYYTDGQKVEKGQLLMEFDRDLIKERGYDDTVIILFTQPQRLLHFEDVAPRETKSGEEIMQVTVK</sequence>
<dbReference type="SUPFAM" id="SSF103473">
    <property type="entry name" value="MFS general substrate transporter"/>
    <property type="match status" value="1"/>
</dbReference>
<feature type="transmembrane region" description="Helical" evidence="12">
    <location>
        <begin position="398"/>
        <end position="420"/>
    </location>
</feature>
<feature type="transmembrane region" description="Helical" evidence="12">
    <location>
        <begin position="256"/>
        <end position="281"/>
    </location>
</feature>
<feature type="transmembrane region" description="Helical" evidence="12">
    <location>
        <begin position="93"/>
        <end position="114"/>
    </location>
</feature>
<evidence type="ECO:0000256" key="8">
    <source>
        <dbReference type="ARBA" id="ARBA00022692"/>
    </source>
</evidence>
<dbReference type="NCBIfam" id="TIGR00830">
    <property type="entry name" value="PTBA"/>
    <property type="match status" value="1"/>
</dbReference>
<evidence type="ECO:0000256" key="2">
    <source>
        <dbReference type="ARBA" id="ARBA00007724"/>
    </source>
</evidence>
<dbReference type="GO" id="GO:0016740">
    <property type="term" value="F:transferase activity"/>
    <property type="evidence" value="ECO:0007669"/>
    <property type="project" value="UniProtKB-KW"/>
</dbReference>